<dbReference type="HOGENOM" id="CLU_043811_0_0_1"/>
<evidence type="ECO:0000256" key="4">
    <source>
        <dbReference type="ARBA" id="ARBA00022989"/>
    </source>
</evidence>
<dbReference type="Pfam" id="PF14778">
    <property type="entry name" value="ODR4-like"/>
    <property type="match status" value="1"/>
</dbReference>
<dbReference type="GO" id="GO:0016020">
    <property type="term" value="C:membrane"/>
    <property type="evidence" value="ECO:0007669"/>
    <property type="project" value="UniProtKB-SubCell"/>
</dbReference>
<dbReference type="PANTHER" id="PTHR33966">
    <property type="entry name" value="PROTEIN ODR-4 HOMOLOG"/>
    <property type="match status" value="1"/>
</dbReference>
<organism evidence="8 9">
    <name type="scientific">Emiliania huxleyi (strain CCMP1516)</name>
    <dbReference type="NCBI Taxonomy" id="280463"/>
    <lineage>
        <taxon>Eukaryota</taxon>
        <taxon>Haptista</taxon>
        <taxon>Haptophyta</taxon>
        <taxon>Prymnesiophyceae</taxon>
        <taxon>Isochrysidales</taxon>
        <taxon>Noelaerhabdaceae</taxon>
        <taxon>Emiliania</taxon>
    </lineage>
</organism>
<comment type="subcellular location">
    <subcellularLocation>
        <location evidence="1">Membrane</location>
    </subcellularLocation>
</comment>
<dbReference type="eggNOG" id="ENOG502SE9T">
    <property type="taxonomic scope" value="Eukaryota"/>
</dbReference>
<dbReference type="InterPro" id="IPR029454">
    <property type="entry name" value="ODR-4-like"/>
</dbReference>
<dbReference type="PANTHER" id="PTHR33966:SF1">
    <property type="entry name" value="PROTEIN ODR-4 HOMOLOG"/>
    <property type="match status" value="1"/>
</dbReference>
<comment type="similarity">
    <text evidence="2">Belongs to the ODR-4 family.</text>
</comment>
<feature type="compositionally biased region" description="Low complexity" evidence="6">
    <location>
        <begin position="464"/>
        <end position="484"/>
    </location>
</feature>
<dbReference type="PaxDb" id="2903-EOD14421"/>
<dbReference type="OMA" id="REDCCER"/>
<dbReference type="KEGG" id="ehx:EMIHUDRAFT_356661"/>
<proteinExistence type="inferred from homology"/>
<sequence length="484" mass="49389">MSRSLAIQESLLSDHLESLQRRSTLETGLLLAHVGAQADAVLHFVPTPSQDDGAPQVDASWMVTHAEAVSHMLPGGIAVVGAYLFSPSGAFASHEAKLRPVLAAALKRLREADGTQSLLMLLPSDARKATARALVAGSASLKPIELKTTISPPRLICLEAAWVVQAQLRLLPPGAGGPPQLAQLKMQLAPVLRCLDATTATVDGSCWPAGALCSQLAQGGAPHSVRLFGAFRAAEAAAGEGGAEGGEDDFLGEAAPRGPAATVRLRGVVRGRAFAAPKEAVEEGVRRLRRDLACSLERRVALLLEDLAEEEEEEGGGVDPRDPLPTAVPGAWALPRRAHFAVGGGLSLCDYVAEGDDAADFAERVREIVGPSLAAGLDGLGDGVGEGTLEALLAPEAAAHLETEPAPERGEGAALAAAPAKPPANPPPRQSSSLPLFAAAAAAALAVVVALVSLLFTSPPLDTAEAQAEAAADAVADAAGSDGP</sequence>
<dbReference type="RefSeq" id="XP_005766850.1">
    <property type="nucleotide sequence ID" value="XM_005766793.1"/>
</dbReference>
<keyword evidence="5 7" id="KW-0472">Membrane</keyword>
<evidence type="ECO:0000256" key="6">
    <source>
        <dbReference type="SAM" id="MobiDB-lite"/>
    </source>
</evidence>
<evidence type="ECO:0000313" key="8">
    <source>
        <dbReference type="EnsemblProtists" id="EOD14421"/>
    </source>
</evidence>
<evidence type="ECO:0000256" key="1">
    <source>
        <dbReference type="ARBA" id="ARBA00004370"/>
    </source>
</evidence>
<keyword evidence="3 7" id="KW-0812">Transmembrane</keyword>
<dbReference type="GeneID" id="17260575"/>
<dbReference type="EnsemblProtists" id="EOD14421">
    <property type="protein sequence ID" value="EOD14421"/>
    <property type="gene ID" value="EMIHUDRAFT_356661"/>
</dbReference>
<reference evidence="9" key="1">
    <citation type="journal article" date="2013" name="Nature">
        <title>Pan genome of the phytoplankton Emiliania underpins its global distribution.</title>
        <authorList>
            <person name="Read B.A."/>
            <person name="Kegel J."/>
            <person name="Klute M.J."/>
            <person name="Kuo A."/>
            <person name="Lefebvre S.C."/>
            <person name="Maumus F."/>
            <person name="Mayer C."/>
            <person name="Miller J."/>
            <person name="Monier A."/>
            <person name="Salamov A."/>
            <person name="Young J."/>
            <person name="Aguilar M."/>
            <person name="Claverie J.M."/>
            <person name="Frickenhaus S."/>
            <person name="Gonzalez K."/>
            <person name="Herman E.K."/>
            <person name="Lin Y.C."/>
            <person name="Napier J."/>
            <person name="Ogata H."/>
            <person name="Sarno A.F."/>
            <person name="Shmutz J."/>
            <person name="Schroeder D."/>
            <person name="de Vargas C."/>
            <person name="Verret F."/>
            <person name="von Dassow P."/>
            <person name="Valentin K."/>
            <person name="Van de Peer Y."/>
            <person name="Wheeler G."/>
            <person name="Dacks J.B."/>
            <person name="Delwiche C.F."/>
            <person name="Dyhrman S.T."/>
            <person name="Glockner G."/>
            <person name="John U."/>
            <person name="Richards T."/>
            <person name="Worden A.Z."/>
            <person name="Zhang X."/>
            <person name="Grigoriev I.V."/>
            <person name="Allen A.E."/>
            <person name="Bidle K."/>
            <person name="Borodovsky M."/>
            <person name="Bowler C."/>
            <person name="Brownlee C."/>
            <person name="Cock J.M."/>
            <person name="Elias M."/>
            <person name="Gladyshev V.N."/>
            <person name="Groth M."/>
            <person name="Guda C."/>
            <person name="Hadaegh A."/>
            <person name="Iglesias-Rodriguez M.D."/>
            <person name="Jenkins J."/>
            <person name="Jones B.M."/>
            <person name="Lawson T."/>
            <person name="Leese F."/>
            <person name="Lindquist E."/>
            <person name="Lobanov A."/>
            <person name="Lomsadze A."/>
            <person name="Malik S.B."/>
            <person name="Marsh M.E."/>
            <person name="Mackinder L."/>
            <person name="Mock T."/>
            <person name="Mueller-Roeber B."/>
            <person name="Pagarete A."/>
            <person name="Parker M."/>
            <person name="Probert I."/>
            <person name="Quesneville H."/>
            <person name="Raines C."/>
            <person name="Rensing S.A."/>
            <person name="Riano-Pachon D.M."/>
            <person name="Richier S."/>
            <person name="Rokitta S."/>
            <person name="Shiraiwa Y."/>
            <person name="Soanes D.M."/>
            <person name="van der Giezen M."/>
            <person name="Wahlund T.M."/>
            <person name="Williams B."/>
            <person name="Wilson W."/>
            <person name="Wolfe G."/>
            <person name="Wurch L.L."/>
        </authorList>
    </citation>
    <scope>NUCLEOTIDE SEQUENCE</scope>
</reference>
<protein>
    <recommendedName>
        <fullName evidence="10">Protein odr-4 homolog</fullName>
    </recommendedName>
</protein>
<keyword evidence="9" id="KW-1185">Reference proteome</keyword>
<reference evidence="8" key="2">
    <citation type="submission" date="2024-10" db="UniProtKB">
        <authorList>
            <consortium name="EnsemblProtists"/>
        </authorList>
    </citation>
    <scope>IDENTIFICATION</scope>
</reference>
<feature type="transmembrane region" description="Helical" evidence="7">
    <location>
        <begin position="434"/>
        <end position="456"/>
    </location>
</feature>
<name>A0A0D3IT36_EMIH1</name>
<dbReference type="GO" id="GO:0012505">
    <property type="term" value="C:endomembrane system"/>
    <property type="evidence" value="ECO:0007669"/>
    <property type="project" value="TreeGrafter"/>
</dbReference>
<dbReference type="AlphaFoldDB" id="A0A0D3IT36"/>
<evidence type="ECO:0000313" key="9">
    <source>
        <dbReference type="Proteomes" id="UP000013827"/>
    </source>
</evidence>
<evidence type="ECO:0000256" key="5">
    <source>
        <dbReference type="ARBA" id="ARBA00023136"/>
    </source>
</evidence>
<feature type="region of interest" description="Disordered" evidence="6">
    <location>
        <begin position="463"/>
        <end position="484"/>
    </location>
</feature>
<accession>A0A0D3IT36</accession>
<dbReference type="Proteomes" id="UP000013827">
    <property type="component" value="Unassembled WGS sequence"/>
</dbReference>
<feature type="compositionally biased region" description="Pro residues" evidence="6">
    <location>
        <begin position="420"/>
        <end position="429"/>
    </location>
</feature>
<feature type="region of interest" description="Disordered" evidence="6">
    <location>
        <begin position="403"/>
        <end position="431"/>
    </location>
</feature>
<keyword evidence="4 7" id="KW-1133">Transmembrane helix</keyword>
<evidence type="ECO:0000256" key="3">
    <source>
        <dbReference type="ARBA" id="ARBA00022692"/>
    </source>
</evidence>
<evidence type="ECO:0000256" key="7">
    <source>
        <dbReference type="SAM" id="Phobius"/>
    </source>
</evidence>
<evidence type="ECO:0008006" key="10">
    <source>
        <dbReference type="Google" id="ProtNLM"/>
    </source>
</evidence>
<dbReference type="GO" id="GO:0008104">
    <property type="term" value="P:intracellular protein localization"/>
    <property type="evidence" value="ECO:0007669"/>
    <property type="project" value="TreeGrafter"/>
</dbReference>
<evidence type="ECO:0000256" key="2">
    <source>
        <dbReference type="ARBA" id="ARBA00010131"/>
    </source>
</evidence>